<accession>A0ABY9X6U5</accession>
<evidence type="ECO:0000313" key="2">
    <source>
        <dbReference type="Proteomes" id="UP001611383"/>
    </source>
</evidence>
<organism evidence="1 2">
    <name type="scientific">Archangium minus</name>
    <dbReference type="NCBI Taxonomy" id="83450"/>
    <lineage>
        <taxon>Bacteria</taxon>
        <taxon>Pseudomonadati</taxon>
        <taxon>Myxococcota</taxon>
        <taxon>Myxococcia</taxon>
        <taxon>Myxococcales</taxon>
        <taxon>Cystobacterineae</taxon>
        <taxon>Archangiaceae</taxon>
        <taxon>Archangium</taxon>
    </lineage>
</organism>
<dbReference type="EMBL" id="CP043494">
    <property type="protein sequence ID" value="WNG51114.1"/>
    <property type="molecule type" value="Genomic_DNA"/>
</dbReference>
<evidence type="ECO:0000313" key="1">
    <source>
        <dbReference type="EMBL" id="WNG51114.1"/>
    </source>
</evidence>
<dbReference type="RefSeq" id="WP_395811009.1">
    <property type="nucleotide sequence ID" value="NZ_CP043494.1"/>
</dbReference>
<name>A0ABY9X6U5_9BACT</name>
<proteinExistence type="predicted"/>
<gene>
    <name evidence="1" type="ORF">F0U60_48555</name>
</gene>
<sequence length="295" mass="33176">MSSQLEGMNGRIGWFEEKLAEGDGIVDFAEQLRVGQGLAGMVEDEQDFAVIRQLFAQASPHMRRLGSLALEAIAHRWYADAAPLALRHLDDGFDWVEYDCMRFFLNQAPLDAATLQRLDDKLARTRNASITRIAEPGLLALRALAASYEVPMRAVEAKGFRFQLPETWQLTREVADAVTFSAPAIDWLEHSKNPCRNQFLLQVVRDVDPAELEELAELNLEGFGVETTIDHPDLARYAGSRAMRYGTQETYPTVRIREVRTYGTTLLCMDTKSPLAHLEQTLARNLAILDSIQPL</sequence>
<keyword evidence="2" id="KW-1185">Reference proteome</keyword>
<dbReference type="Proteomes" id="UP001611383">
    <property type="component" value="Chromosome"/>
</dbReference>
<reference evidence="1 2" key="1">
    <citation type="submission" date="2019-08" db="EMBL/GenBank/DDBJ databases">
        <title>Archangium and Cystobacter genomes.</title>
        <authorList>
            <person name="Chen I.-C.K."/>
            <person name="Wielgoss S."/>
        </authorList>
    </citation>
    <scope>NUCLEOTIDE SEQUENCE [LARGE SCALE GENOMIC DNA]</scope>
    <source>
        <strain evidence="1 2">Cbm 6</strain>
    </source>
</reference>
<protein>
    <submittedName>
        <fullName evidence="1">Uncharacterized protein</fullName>
    </submittedName>
</protein>